<reference evidence="2" key="1">
    <citation type="submission" date="2022-11" db="UniProtKB">
        <authorList>
            <consortium name="WormBaseParasite"/>
        </authorList>
    </citation>
    <scope>IDENTIFICATION</scope>
</reference>
<dbReference type="WBParaSite" id="nRc.2.0.1.t09997-RA">
    <property type="protein sequence ID" value="nRc.2.0.1.t09997-RA"/>
    <property type="gene ID" value="nRc.2.0.1.g09997"/>
</dbReference>
<protein>
    <submittedName>
        <fullName evidence="2">Uncharacterized protein</fullName>
    </submittedName>
</protein>
<dbReference type="Proteomes" id="UP000887565">
    <property type="component" value="Unplaced"/>
</dbReference>
<organism evidence="1 2">
    <name type="scientific">Romanomermis culicivorax</name>
    <name type="common">Nematode worm</name>
    <dbReference type="NCBI Taxonomy" id="13658"/>
    <lineage>
        <taxon>Eukaryota</taxon>
        <taxon>Metazoa</taxon>
        <taxon>Ecdysozoa</taxon>
        <taxon>Nematoda</taxon>
        <taxon>Enoplea</taxon>
        <taxon>Dorylaimia</taxon>
        <taxon>Mermithida</taxon>
        <taxon>Mermithoidea</taxon>
        <taxon>Mermithidae</taxon>
        <taxon>Romanomermis</taxon>
    </lineage>
</organism>
<evidence type="ECO:0000313" key="1">
    <source>
        <dbReference type="Proteomes" id="UP000887565"/>
    </source>
</evidence>
<proteinExistence type="predicted"/>
<sequence length="79" mass="8920">MTRYPDIRQLQKPGHPDVKKYLRNITNANNCENRTGIREAIYSGLVQVAESGLGSRGRYLGLSSGIRWLLADCQCLYGY</sequence>
<accession>A0A915I807</accession>
<dbReference type="AlphaFoldDB" id="A0A915I807"/>
<evidence type="ECO:0000313" key="2">
    <source>
        <dbReference type="WBParaSite" id="nRc.2.0.1.t09997-RA"/>
    </source>
</evidence>
<keyword evidence="1" id="KW-1185">Reference proteome</keyword>
<name>A0A915I807_ROMCU</name>